<accession>A0A5C5ZER8</accession>
<evidence type="ECO:0000256" key="2">
    <source>
        <dbReference type="ARBA" id="ARBA00024446"/>
    </source>
</evidence>
<dbReference type="Gene3D" id="2.40.50.220">
    <property type="entry name" value="EutN/Ccml"/>
    <property type="match status" value="1"/>
</dbReference>
<dbReference type="Pfam" id="PF03319">
    <property type="entry name" value="EutN_CcmL"/>
    <property type="match status" value="1"/>
</dbReference>
<comment type="subcellular location">
    <subcellularLocation>
        <location evidence="1">Bacterial microcompartment</location>
    </subcellularLocation>
</comment>
<dbReference type="InterPro" id="IPR036677">
    <property type="entry name" value="EutN_CcmL_sf"/>
</dbReference>
<protein>
    <submittedName>
        <fullName evidence="3">Ethanolamine utilization protein EutN/carboxysome</fullName>
    </submittedName>
</protein>
<dbReference type="InterPro" id="IPR004992">
    <property type="entry name" value="EutN_CcmL"/>
</dbReference>
<dbReference type="PANTHER" id="PTHR36539">
    <property type="entry name" value="ETHANOLAMINE UTILIZATION PROTEIN EUTN"/>
    <property type="match status" value="1"/>
</dbReference>
<evidence type="ECO:0000256" key="1">
    <source>
        <dbReference type="ARBA" id="ARBA00024322"/>
    </source>
</evidence>
<sequence>MRIAKVIGSVVLSRSHPSLAGGSLRLAVPMTLDELTHDRDPAGEPLVVWDDHGAGEGSLIALSESGEAAQPFRPELKPVDAYNSAILDKLTLFDQ</sequence>
<dbReference type="PANTHER" id="PTHR36539:SF1">
    <property type="entry name" value="BACTERIAL MICROCOMPARTMENT SHELL VERTEX PROTEIN EUTN"/>
    <property type="match status" value="1"/>
</dbReference>
<keyword evidence="2" id="KW-1283">Bacterial microcompartment</keyword>
<dbReference type="Proteomes" id="UP000318478">
    <property type="component" value="Unassembled WGS sequence"/>
</dbReference>
<gene>
    <name evidence="3" type="ORF">Pla123a_07360</name>
</gene>
<dbReference type="RefSeq" id="WP_146584148.1">
    <property type="nucleotide sequence ID" value="NZ_SJPO01000001.1"/>
</dbReference>
<evidence type="ECO:0000313" key="4">
    <source>
        <dbReference type="Proteomes" id="UP000318478"/>
    </source>
</evidence>
<dbReference type="PROSITE" id="PS51932">
    <property type="entry name" value="BMV"/>
    <property type="match status" value="1"/>
</dbReference>
<proteinExistence type="predicted"/>
<name>A0A5C5ZER8_9BACT</name>
<dbReference type="CDD" id="cd01614">
    <property type="entry name" value="EutN_CcmL"/>
    <property type="match status" value="1"/>
</dbReference>
<evidence type="ECO:0000313" key="3">
    <source>
        <dbReference type="EMBL" id="TWT85929.1"/>
    </source>
</evidence>
<dbReference type="EMBL" id="SJPO01000001">
    <property type="protein sequence ID" value="TWT85929.1"/>
    <property type="molecule type" value="Genomic_DNA"/>
</dbReference>
<comment type="caution">
    <text evidence="3">The sequence shown here is derived from an EMBL/GenBank/DDBJ whole genome shotgun (WGS) entry which is preliminary data.</text>
</comment>
<organism evidence="3 4">
    <name type="scientific">Posidoniimonas polymericola</name>
    <dbReference type="NCBI Taxonomy" id="2528002"/>
    <lineage>
        <taxon>Bacteria</taxon>
        <taxon>Pseudomonadati</taxon>
        <taxon>Planctomycetota</taxon>
        <taxon>Planctomycetia</taxon>
        <taxon>Pirellulales</taxon>
        <taxon>Lacipirellulaceae</taxon>
        <taxon>Posidoniimonas</taxon>
    </lineage>
</organism>
<dbReference type="GO" id="GO:0031469">
    <property type="term" value="C:bacterial microcompartment"/>
    <property type="evidence" value="ECO:0007669"/>
    <property type="project" value="UniProtKB-SubCell"/>
</dbReference>
<dbReference type="AlphaFoldDB" id="A0A5C5ZER8"/>
<keyword evidence="4" id="KW-1185">Reference proteome</keyword>
<dbReference type="OrthoDB" id="281843at2"/>
<reference evidence="3 4" key="1">
    <citation type="submission" date="2019-02" db="EMBL/GenBank/DDBJ databases">
        <title>Deep-cultivation of Planctomycetes and their phenomic and genomic characterization uncovers novel biology.</title>
        <authorList>
            <person name="Wiegand S."/>
            <person name="Jogler M."/>
            <person name="Boedeker C."/>
            <person name="Pinto D."/>
            <person name="Vollmers J."/>
            <person name="Rivas-Marin E."/>
            <person name="Kohn T."/>
            <person name="Peeters S.H."/>
            <person name="Heuer A."/>
            <person name="Rast P."/>
            <person name="Oberbeckmann S."/>
            <person name="Bunk B."/>
            <person name="Jeske O."/>
            <person name="Meyerdierks A."/>
            <person name="Storesund J.E."/>
            <person name="Kallscheuer N."/>
            <person name="Luecker S."/>
            <person name="Lage O.M."/>
            <person name="Pohl T."/>
            <person name="Merkel B.J."/>
            <person name="Hornburger P."/>
            <person name="Mueller R.-W."/>
            <person name="Bruemmer F."/>
            <person name="Labrenz M."/>
            <person name="Spormann A.M."/>
            <person name="Op Den Camp H."/>
            <person name="Overmann J."/>
            <person name="Amann R."/>
            <person name="Jetten M.S.M."/>
            <person name="Mascher T."/>
            <person name="Medema M.H."/>
            <person name="Devos D.P."/>
            <person name="Kaster A.-K."/>
            <person name="Ovreas L."/>
            <person name="Rohde M."/>
            <person name="Galperin M.Y."/>
            <person name="Jogler C."/>
        </authorList>
    </citation>
    <scope>NUCLEOTIDE SEQUENCE [LARGE SCALE GENOMIC DNA]</scope>
    <source>
        <strain evidence="3 4">Pla123a</strain>
    </source>
</reference>
<dbReference type="SUPFAM" id="SSF159133">
    <property type="entry name" value="EutN/CcmL-like"/>
    <property type="match status" value="1"/>
</dbReference>